<evidence type="ECO:0000313" key="3">
    <source>
        <dbReference type="EMBL" id="KZN95082.1"/>
    </source>
</evidence>
<name>A0A161Y0D7_9BACI</name>
<protein>
    <submittedName>
        <fullName evidence="3">Phenylacetate--CoA ligase</fullName>
    </submittedName>
</protein>
<keyword evidence="3" id="KW-0436">Ligase</keyword>
<dbReference type="AlphaFoldDB" id="A0A161Y0D7"/>
<organism evidence="3 4">
    <name type="scientific">Aeribacillus pallidus</name>
    <dbReference type="NCBI Taxonomy" id="33936"/>
    <lineage>
        <taxon>Bacteria</taxon>
        <taxon>Bacillati</taxon>
        <taxon>Bacillota</taxon>
        <taxon>Bacilli</taxon>
        <taxon>Bacillales</taxon>
        <taxon>Bacillaceae</taxon>
        <taxon>Aeribacillus</taxon>
    </lineage>
</organism>
<dbReference type="RefSeq" id="WP_063389211.1">
    <property type="nucleotide sequence ID" value="NZ_LWBR01000065.1"/>
</dbReference>
<gene>
    <name evidence="3" type="ORF">AZI98_15755</name>
</gene>
<feature type="domain" description="AMP-dependent synthetase/ligase" evidence="1">
    <location>
        <begin position="89"/>
        <end position="283"/>
    </location>
</feature>
<dbReference type="InterPro" id="IPR045851">
    <property type="entry name" value="AMP-bd_C_sf"/>
</dbReference>
<proteinExistence type="predicted"/>
<dbReference type="PANTHER" id="PTHR43845">
    <property type="entry name" value="BLR5969 PROTEIN"/>
    <property type="match status" value="1"/>
</dbReference>
<keyword evidence="4" id="KW-1185">Reference proteome</keyword>
<dbReference type="STRING" id="33936.AZI98_15755"/>
<dbReference type="Pfam" id="PF14535">
    <property type="entry name" value="AMP-binding_C_2"/>
    <property type="match status" value="1"/>
</dbReference>
<dbReference type="GO" id="GO:0016874">
    <property type="term" value="F:ligase activity"/>
    <property type="evidence" value="ECO:0007669"/>
    <property type="project" value="UniProtKB-KW"/>
</dbReference>
<dbReference type="OrthoDB" id="580775at2"/>
<evidence type="ECO:0000259" key="2">
    <source>
        <dbReference type="Pfam" id="PF14535"/>
    </source>
</evidence>
<dbReference type="InterPro" id="IPR028154">
    <property type="entry name" value="AMP-dep_Lig_C"/>
</dbReference>
<evidence type="ECO:0000259" key="1">
    <source>
        <dbReference type="Pfam" id="PF00501"/>
    </source>
</evidence>
<dbReference type="Gene3D" id="3.30.300.30">
    <property type="match status" value="1"/>
</dbReference>
<sequence length="422" mass="48312">MVHTIQTQENELRSLQLQKLNRLLHFVLNHNEFYKEKLAGLKLPLQSLEEMKKLPFTMKKELVDDQNNHPPYGKNHSYPLEEYVRYHQTSGTSGKPLKILDTKKSFEWWETCWLEVYRSSGVTKKDRVFFAFSFGPFIGFWAAFEGAKRLGALSISSGSQTSIERLRSMIENRATVLVCTPSYALHLAEVAEENDIDIKNGPVQKIITAGEPGASVPSTRKQIESLWGAVLYDQVGMTEMGAYGYSCSEQKGIHVNESEFIVEVINPNTLEPVEVGEKGELVLTNLGRESYPVIRYRTGDIVIRSDQQCECGNSYQFFPGGILGRADDMVIIRGINIYPSSIESIIREFKEVKEFRIVYYTENEMDQIKVEIESDSEQIVPILATKLRERVGLRIQVEKVPDNELPRFTMKARRVVDNRKKR</sequence>
<dbReference type="SUPFAM" id="SSF56801">
    <property type="entry name" value="Acetyl-CoA synthetase-like"/>
    <property type="match status" value="1"/>
</dbReference>
<dbReference type="PANTHER" id="PTHR43845:SF1">
    <property type="entry name" value="BLR5969 PROTEIN"/>
    <property type="match status" value="1"/>
</dbReference>
<accession>A0A161Y0D7</accession>
<feature type="domain" description="AMP-dependent ligase C-terminal" evidence="2">
    <location>
        <begin position="334"/>
        <end position="419"/>
    </location>
</feature>
<dbReference type="InterPro" id="IPR000873">
    <property type="entry name" value="AMP-dep_synth/lig_dom"/>
</dbReference>
<dbReference type="Gene3D" id="3.40.50.12780">
    <property type="entry name" value="N-terminal domain of ligase-like"/>
    <property type="match status" value="1"/>
</dbReference>
<evidence type="ECO:0000313" key="4">
    <source>
        <dbReference type="Proteomes" id="UP000076476"/>
    </source>
</evidence>
<reference evidence="3 4" key="1">
    <citation type="submission" date="2016-04" db="EMBL/GenBank/DDBJ databases">
        <title>Draft genome sequence of Aeribacillus pallidus 8m3 from petroleum reservoir.</title>
        <authorList>
            <person name="Poltaraus A.B."/>
            <person name="Nazina T.N."/>
            <person name="Tourova T.P."/>
            <person name="Malakho S.M."/>
            <person name="Korshunova A.V."/>
            <person name="Sokolova D.S."/>
        </authorList>
    </citation>
    <scope>NUCLEOTIDE SEQUENCE [LARGE SCALE GENOMIC DNA]</scope>
    <source>
        <strain evidence="3 4">8m3</strain>
    </source>
</reference>
<dbReference type="EMBL" id="LWBR01000065">
    <property type="protein sequence ID" value="KZN95082.1"/>
    <property type="molecule type" value="Genomic_DNA"/>
</dbReference>
<dbReference type="InterPro" id="IPR042099">
    <property type="entry name" value="ANL_N_sf"/>
</dbReference>
<dbReference type="Pfam" id="PF00501">
    <property type="entry name" value="AMP-binding"/>
    <property type="match status" value="1"/>
</dbReference>
<comment type="caution">
    <text evidence="3">The sequence shown here is derived from an EMBL/GenBank/DDBJ whole genome shotgun (WGS) entry which is preliminary data.</text>
</comment>
<dbReference type="Proteomes" id="UP000076476">
    <property type="component" value="Unassembled WGS sequence"/>
</dbReference>